<name>A0ABD1Z0Y9_9MARC</name>
<keyword evidence="2" id="KW-1185">Reference proteome</keyword>
<reference evidence="1 2" key="1">
    <citation type="submission" date="2024-09" db="EMBL/GenBank/DDBJ databases">
        <title>Chromosome-scale assembly of Riccia fluitans.</title>
        <authorList>
            <person name="Paukszto L."/>
            <person name="Sawicki J."/>
            <person name="Karawczyk K."/>
            <person name="Piernik-Szablinska J."/>
            <person name="Szczecinska M."/>
            <person name="Mazdziarz M."/>
        </authorList>
    </citation>
    <scope>NUCLEOTIDE SEQUENCE [LARGE SCALE GENOMIC DNA]</scope>
    <source>
        <strain evidence="1">Rf_01</strain>
        <tissue evidence="1">Aerial parts of the thallus</tissue>
    </source>
</reference>
<organism evidence="1 2">
    <name type="scientific">Riccia fluitans</name>
    <dbReference type="NCBI Taxonomy" id="41844"/>
    <lineage>
        <taxon>Eukaryota</taxon>
        <taxon>Viridiplantae</taxon>
        <taxon>Streptophyta</taxon>
        <taxon>Embryophyta</taxon>
        <taxon>Marchantiophyta</taxon>
        <taxon>Marchantiopsida</taxon>
        <taxon>Marchantiidae</taxon>
        <taxon>Marchantiales</taxon>
        <taxon>Ricciaceae</taxon>
        <taxon>Riccia</taxon>
    </lineage>
</organism>
<evidence type="ECO:0000313" key="2">
    <source>
        <dbReference type="Proteomes" id="UP001605036"/>
    </source>
</evidence>
<protein>
    <submittedName>
        <fullName evidence="1">Uncharacterized protein</fullName>
    </submittedName>
</protein>
<sequence>MDLAEMVLAEVEDNYNWKVDAQIQLIDLIILPLTNGVCAVITDTMQQIARLADARLGASQQFASQIVIYEGST</sequence>
<evidence type="ECO:0000313" key="1">
    <source>
        <dbReference type="EMBL" id="KAL2641457.1"/>
    </source>
</evidence>
<gene>
    <name evidence="1" type="ORF">R1flu_009044</name>
</gene>
<dbReference type="AlphaFoldDB" id="A0ABD1Z0Y9"/>
<dbReference type="EMBL" id="JBHFFA010000002">
    <property type="protein sequence ID" value="KAL2641457.1"/>
    <property type="molecule type" value="Genomic_DNA"/>
</dbReference>
<dbReference type="Proteomes" id="UP001605036">
    <property type="component" value="Unassembled WGS sequence"/>
</dbReference>
<proteinExistence type="predicted"/>
<accession>A0ABD1Z0Y9</accession>
<comment type="caution">
    <text evidence="1">The sequence shown here is derived from an EMBL/GenBank/DDBJ whole genome shotgun (WGS) entry which is preliminary data.</text>
</comment>